<evidence type="ECO:0000313" key="5">
    <source>
        <dbReference type="Proteomes" id="UP000184139"/>
    </source>
</evidence>
<dbReference type="AlphaFoldDB" id="A0A1M5YG81"/>
<name>A0A1M5YG81_9BACT</name>
<keyword evidence="2" id="KW-0597">Phosphoprotein</keyword>
<dbReference type="PANTHER" id="PTHR43214">
    <property type="entry name" value="TWO-COMPONENT RESPONSE REGULATOR"/>
    <property type="match status" value="1"/>
</dbReference>
<dbReference type="CDD" id="cd17535">
    <property type="entry name" value="REC_NarL-like"/>
    <property type="match status" value="1"/>
</dbReference>
<dbReference type="Proteomes" id="UP000184139">
    <property type="component" value="Unassembled WGS sequence"/>
</dbReference>
<reference evidence="4 5" key="1">
    <citation type="submission" date="2016-11" db="EMBL/GenBank/DDBJ databases">
        <authorList>
            <person name="Jaros S."/>
            <person name="Januszkiewicz K."/>
            <person name="Wedrychowicz H."/>
        </authorList>
    </citation>
    <scope>NUCLEOTIDE SEQUENCE [LARGE SCALE GENOMIC DNA]</scope>
    <source>
        <strain evidence="4 5">DSM 9705</strain>
    </source>
</reference>
<dbReference type="SUPFAM" id="SSF52172">
    <property type="entry name" value="CheY-like"/>
    <property type="match status" value="1"/>
</dbReference>
<feature type="modified residue" description="4-aspartylphosphate" evidence="2">
    <location>
        <position position="27"/>
    </location>
</feature>
<sequence length="116" mass="12322">MVIGEAADGSETIKLCSELKPDIVLMDVNLGDMDGIVATSRIVANDPETIVLGLSMFQDEEVAQAMQQAGATAFLTKGVPSAHLLSAIHNVMAINGMAPDKKRVFDNQLLLVLSKL</sequence>
<keyword evidence="5" id="KW-1185">Reference proteome</keyword>
<dbReference type="InterPro" id="IPR058245">
    <property type="entry name" value="NreC/VraR/RcsB-like_REC"/>
</dbReference>
<evidence type="ECO:0000256" key="2">
    <source>
        <dbReference type="PROSITE-ProRule" id="PRU00169"/>
    </source>
</evidence>
<proteinExistence type="predicted"/>
<dbReference type="InterPro" id="IPR011006">
    <property type="entry name" value="CheY-like_superfamily"/>
</dbReference>
<dbReference type="PROSITE" id="PS50110">
    <property type="entry name" value="RESPONSE_REGULATORY"/>
    <property type="match status" value="1"/>
</dbReference>
<evidence type="ECO:0000259" key="3">
    <source>
        <dbReference type="PROSITE" id="PS50110"/>
    </source>
</evidence>
<dbReference type="InterPro" id="IPR001789">
    <property type="entry name" value="Sig_transdc_resp-reg_receiver"/>
</dbReference>
<dbReference type="GO" id="GO:0003677">
    <property type="term" value="F:DNA binding"/>
    <property type="evidence" value="ECO:0007669"/>
    <property type="project" value="UniProtKB-KW"/>
</dbReference>
<dbReference type="GO" id="GO:0000160">
    <property type="term" value="P:phosphorelay signal transduction system"/>
    <property type="evidence" value="ECO:0007669"/>
    <property type="project" value="InterPro"/>
</dbReference>
<evidence type="ECO:0000256" key="1">
    <source>
        <dbReference type="ARBA" id="ARBA00023125"/>
    </source>
</evidence>
<dbReference type="RefSeq" id="WP_073378878.1">
    <property type="nucleotide sequence ID" value="NZ_FQXS01000035.1"/>
</dbReference>
<dbReference type="Gene3D" id="3.40.50.2300">
    <property type="match status" value="1"/>
</dbReference>
<gene>
    <name evidence="4" type="ORF">SAMN02745124_03951</name>
</gene>
<dbReference type="SMART" id="SM00448">
    <property type="entry name" value="REC"/>
    <property type="match status" value="1"/>
</dbReference>
<protein>
    <submittedName>
        <fullName evidence="4">Response regulator receiver domain-containing protein</fullName>
    </submittedName>
</protein>
<organism evidence="4 5">
    <name type="scientific">Desulfofustis glycolicus DSM 9705</name>
    <dbReference type="NCBI Taxonomy" id="1121409"/>
    <lineage>
        <taxon>Bacteria</taxon>
        <taxon>Pseudomonadati</taxon>
        <taxon>Thermodesulfobacteriota</taxon>
        <taxon>Desulfobulbia</taxon>
        <taxon>Desulfobulbales</taxon>
        <taxon>Desulfocapsaceae</taxon>
        <taxon>Desulfofustis</taxon>
    </lineage>
</organism>
<feature type="domain" description="Response regulatory" evidence="3">
    <location>
        <begin position="1"/>
        <end position="92"/>
    </location>
</feature>
<evidence type="ECO:0000313" key="4">
    <source>
        <dbReference type="EMBL" id="SHI10513.1"/>
    </source>
</evidence>
<keyword evidence="1" id="KW-0238">DNA-binding</keyword>
<dbReference type="EMBL" id="FQXS01000035">
    <property type="protein sequence ID" value="SHI10513.1"/>
    <property type="molecule type" value="Genomic_DNA"/>
</dbReference>
<dbReference type="Pfam" id="PF00072">
    <property type="entry name" value="Response_reg"/>
    <property type="match status" value="1"/>
</dbReference>
<dbReference type="STRING" id="1121409.SAMN02745124_03951"/>
<dbReference type="InterPro" id="IPR039420">
    <property type="entry name" value="WalR-like"/>
</dbReference>
<accession>A0A1M5YG81</accession>